<feature type="domain" description="PIN" evidence="1">
    <location>
        <begin position="6"/>
        <end position="112"/>
    </location>
</feature>
<keyword evidence="4" id="KW-1185">Reference proteome</keyword>
<dbReference type="Pfam" id="PF13470">
    <property type="entry name" value="PIN_3"/>
    <property type="match status" value="1"/>
</dbReference>
<evidence type="ECO:0000313" key="3">
    <source>
        <dbReference type="EMBL" id="MFC4455186.1"/>
    </source>
</evidence>
<comment type="caution">
    <text evidence="3">The sequence shown here is derived from an EMBL/GenBank/DDBJ whole genome shotgun (WGS) entry which is preliminary data.</text>
</comment>
<dbReference type="Proteomes" id="UP001595939">
    <property type="component" value="Unassembled WGS sequence"/>
</dbReference>
<evidence type="ECO:0000313" key="4">
    <source>
        <dbReference type="Proteomes" id="UP001595939"/>
    </source>
</evidence>
<reference evidence="4" key="1">
    <citation type="journal article" date="2019" name="Int. J. Syst. Evol. Microbiol.">
        <title>The Global Catalogue of Microorganisms (GCM) 10K type strain sequencing project: providing services to taxonomists for standard genome sequencing and annotation.</title>
        <authorList>
            <consortium name="The Broad Institute Genomics Platform"/>
            <consortium name="The Broad Institute Genome Sequencing Center for Infectious Disease"/>
            <person name="Wu L."/>
            <person name="Ma J."/>
        </authorList>
    </citation>
    <scope>NUCLEOTIDE SEQUENCE [LARGE SCALE GENOMIC DNA]</scope>
    <source>
        <strain evidence="4">CCUG 39970</strain>
    </source>
</reference>
<dbReference type="Pfam" id="PF26343">
    <property type="entry name" value="VapC50_C"/>
    <property type="match status" value="1"/>
</dbReference>
<protein>
    <submittedName>
        <fullName evidence="3">PIN domain-containing protein</fullName>
    </submittedName>
</protein>
<feature type="domain" description="VapC50 C-terminal" evidence="2">
    <location>
        <begin position="130"/>
        <end position="184"/>
    </location>
</feature>
<dbReference type="InterPro" id="IPR002716">
    <property type="entry name" value="PIN_dom"/>
</dbReference>
<proteinExistence type="predicted"/>
<organism evidence="3 4">
    <name type="scientific">Deinococcus sonorensis</name>
    <dbReference type="NCBI Taxonomy" id="309891"/>
    <lineage>
        <taxon>Bacteria</taxon>
        <taxon>Thermotogati</taxon>
        <taxon>Deinococcota</taxon>
        <taxon>Deinococci</taxon>
        <taxon>Deinococcales</taxon>
        <taxon>Deinococcaceae</taxon>
        <taxon>Deinococcus</taxon>
    </lineage>
</organism>
<dbReference type="EMBL" id="JBHSEG010000008">
    <property type="protein sequence ID" value="MFC4455186.1"/>
    <property type="molecule type" value="Genomic_DNA"/>
</dbReference>
<evidence type="ECO:0000259" key="1">
    <source>
        <dbReference type="Pfam" id="PF13470"/>
    </source>
</evidence>
<dbReference type="InterPro" id="IPR058652">
    <property type="entry name" value="VapC50_C"/>
</dbReference>
<name>A0ABV8Y865_9DEIO</name>
<evidence type="ECO:0000259" key="2">
    <source>
        <dbReference type="Pfam" id="PF26343"/>
    </source>
</evidence>
<gene>
    <name evidence="3" type="ORF">ACFO0P_15515</name>
</gene>
<sequence length="189" mass="21318">MAVFTALYDANVLYPARLRDLLIRLAVTDLVQARWTTAIHAEWIRNVLRDRPDLTESQLQRTRTLMDTAVPDSLVTGYEPLIATLVLPDPADRHVLAAAIRGRADVIVTMNLQDFPAAALAPYSIEVQHPDVFIRRLLELDPATVMDVVRRQRADLKRPPLTVTELLDGLDHIGLTQTVNFLRAHQDML</sequence>
<accession>A0ABV8Y865</accession>
<dbReference type="RefSeq" id="WP_380129903.1">
    <property type="nucleotide sequence ID" value="NZ_JBHSEG010000008.1"/>
</dbReference>